<dbReference type="SUPFAM" id="SSF90123">
    <property type="entry name" value="ABC transporter transmembrane region"/>
    <property type="match status" value="1"/>
</dbReference>
<dbReference type="GO" id="GO:0140359">
    <property type="term" value="F:ABC-type transporter activity"/>
    <property type="evidence" value="ECO:0007669"/>
    <property type="project" value="InterPro"/>
</dbReference>
<evidence type="ECO:0000256" key="4">
    <source>
        <dbReference type="ARBA" id="ARBA00022741"/>
    </source>
</evidence>
<dbReference type="PANTHER" id="PTHR24221">
    <property type="entry name" value="ATP-BINDING CASSETTE SUB-FAMILY B"/>
    <property type="match status" value="1"/>
</dbReference>
<dbReference type="Gene3D" id="3.40.50.300">
    <property type="entry name" value="P-loop containing nucleotide triphosphate hydrolases"/>
    <property type="match status" value="1"/>
</dbReference>
<dbReference type="PANTHER" id="PTHR24221:SF654">
    <property type="entry name" value="ATP-BINDING CASSETTE SUB-FAMILY B MEMBER 6"/>
    <property type="match status" value="1"/>
</dbReference>
<feature type="transmembrane region" description="Helical" evidence="9">
    <location>
        <begin position="198"/>
        <end position="219"/>
    </location>
</feature>
<dbReference type="SUPFAM" id="SSF52540">
    <property type="entry name" value="P-loop containing nucleoside triphosphate hydrolases"/>
    <property type="match status" value="1"/>
</dbReference>
<dbReference type="STRING" id="172043.RM53_13900"/>
<dbReference type="EMBL" id="JWSY01000027">
    <property type="protein sequence ID" value="KIC55983.1"/>
    <property type="molecule type" value="Genomic_DNA"/>
</dbReference>
<accession>A0A0B4DP13</accession>
<feature type="transmembrane region" description="Helical" evidence="9">
    <location>
        <begin position="54"/>
        <end position="75"/>
    </location>
</feature>
<name>A0A0B4DP13_9CAUL</name>
<dbReference type="InterPro" id="IPR017871">
    <property type="entry name" value="ABC_transporter-like_CS"/>
</dbReference>
<sequence>MRGERSGGRRDPMVKAQQAGSPQDKTDGPPTLAALADLARLVARSGAPHLKLRLISAILLTLAGKGLGVLAPLVLGAAVNRLAAGQGAATAVGLGFAAFAIGWALVRFLSAASPLVSDVVFAPVRAAAQRATAAEAFAHALSLSLDFHQTKRSGALSRTMDRGSRAVDFLLRILAFNLVPTGVELVLAAGVLGAKYDWRFAAVAVVVVVIYTAATFAMSNWRLEHRRIMNAADSEAAGVSVDALLNYETVKSFGAETRAAQTYDRALGDYAEASLKANSSLNMLNGMQALVMNLGLGVMAVMAGFEAAAGRMGPGDVTAAVLIMISLYAPLNILGFAYREIRQSFIDMEEMLKVTRQTPQVADAPNAVALPRPVDARGASVAFEGVGFRHDARANGLEDVSFYAAPGTTTALVGPSGAGKSTIVKLALRLLDPQEGRVLIDGHDAREVTQASLRSAVALVPQDVALFNDTLAANIAFARPEADEAQVWAAAEAAELADFIRGLPDGMQTKVGERGLKLSGGERQRVGIARALLADPCILILDEATSALDSRTEAAIQKTLCKARNGRTTLVVAHRLSTVADAEQILVLKAGRIVERGGHHELVARQGGEYAALWRKQTRGGKTPQMAD</sequence>
<keyword evidence="3 9" id="KW-0812">Transmembrane</keyword>
<dbReference type="InterPro" id="IPR036640">
    <property type="entry name" value="ABC1_TM_sf"/>
</dbReference>
<evidence type="ECO:0000256" key="9">
    <source>
        <dbReference type="SAM" id="Phobius"/>
    </source>
</evidence>
<dbReference type="SMART" id="SM00382">
    <property type="entry name" value="AAA"/>
    <property type="match status" value="1"/>
</dbReference>
<evidence type="ECO:0000259" key="11">
    <source>
        <dbReference type="PROSITE" id="PS50929"/>
    </source>
</evidence>
<feature type="domain" description="ABC transporter" evidence="10">
    <location>
        <begin position="381"/>
        <end position="615"/>
    </location>
</feature>
<feature type="transmembrane region" description="Helical" evidence="9">
    <location>
        <begin position="87"/>
        <end position="106"/>
    </location>
</feature>
<evidence type="ECO:0000256" key="5">
    <source>
        <dbReference type="ARBA" id="ARBA00022840"/>
    </source>
</evidence>
<evidence type="ECO:0000313" key="12">
    <source>
        <dbReference type="EMBL" id="KIC55983.1"/>
    </source>
</evidence>
<protein>
    <submittedName>
        <fullName evidence="12">Metal ABC transporter permease</fullName>
    </submittedName>
</protein>
<organism evidence="12 13">
    <name type="scientific">Brevundimonas nasdae</name>
    <dbReference type="NCBI Taxonomy" id="172043"/>
    <lineage>
        <taxon>Bacteria</taxon>
        <taxon>Pseudomonadati</taxon>
        <taxon>Pseudomonadota</taxon>
        <taxon>Alphaproteobacteria</taxon>
        <taxon>Caulobacterales</taxon>
        <taxon>Caulobacteraceae</taxon>
        <taxon>Brevundimonas</taxon>
    </lineage>
</organism>
<feature type="transmembrane region" description="Helical" evidence="9">
    <location>
        <begin position="317"/>
        <end position="338"/>
    </location>
</feature>
<feature type="compositionally biased region" description="Basic and acidic residues" evidence="8">
    <location>
        <begin position="1"/>
        <end position="13"/>
    </location>
</feature>
<dbReference type="RefSeq" id="WP_039247725.1">
    <property type="nucleotide sequence ID" value="NZ_JWSY01000027.1"/>
</dbReference>
<evidence type="ECO:0000256" key="7">
    <source>
        <dbReference type="ARBA" id="ARBA00023136"/>
    </source>
</evidence>
<dbReference type="CDD" id="cd18582">
    <property type="entry name" value="ABC_6TM_ATM1_ABCB7"/>
    <property type="match status" value="1"/>
</dbReference>
<comment type="subcellular location">
    <subcellularLocation>
        <location evidence="1">Cell membrane</location>
        <topology evidence="1">Multi-pass membrane protein</topology>
    </subcellularLocation>
</comment>
<dbReference type="PROSITE" id="PS50929">
    <property type="entry name" value="ABC_TM1F"/>
    <property type="match status" value="1"/>
</dbReference>
<evidence type="ECO:0000256" key="3">
    <source>
        <dbReference type="ARBA" id="ARBA00022692"/>
    </source>
</evidence>
<keyword evidence="7 9" id="KW-0472">Membrane</keyword>
<evidence type="ECO:0000313" key="13">
    <source>
        <dbReference type="Proteomes" id="UP000031166"/>
    </source>
</evidence>
<gene>
    <name evidence="12" type="ORF">RM53_13900</name>
</gene>
<evidence type="ECO:0000259" key="10">
    <source>
        <dbReference type="PROSITE" id="PS50893"/>
    </source>
</evidence>
<dbReference type="PROSITE" id="PS00211">
    <property type="entry name" value="ABC_TRANSPORTER_1"/>
    <property type="match status" value="1"/>
</dbReference>
<evidence type="ECO:0000256" key="8">
    <source>
        <dbReference type="SAM" id="MobiDB-lite"/>
    </source>
</evidence>
<dbReference type="GO" id="GO:0016887">
    <property type="term" value="F:ATP hydrolysis activity"/>
    <property type="evidence" value="ECO:0007669"/>
    <property type="project" value="InterPro"/>
</dbReference>
<dbReference type="AlphaFoldDB" id="A0A0B4DP13"/>
<dbReference type="Pfam" id="PF00664">
    <property type="entry name" value="ABC_membrane"/>
    <property type="match status" value="1"/>
</dbReference>
<feature type="region of interest" description="Disordered" evidence="8">
    <location>
        <begin position="1"/>
        <end position="29"/>
    </location>
</feature>
<dbReference type="Pfam" id="PF00005">
    <property type="entry name" value="ABC_tran"/>
    <property type="match status" value="1"/>
</dbReference>
<proteinExistence type="predicted"/>
<dbReference type="InterPro" id="IPR003439">
    <property type="entry name" value="ABC_transporter-like_ATP-bd"/>
</dbReference>
<evidence type="ECO:0000256" key="1">
    <source>
        <dbReference type="ARBA" id="ARBA00004651"/>
    </source>
</evidence>
<dbReference type="Proteomes" id="UP000031166">
    <property type="component" value="Unassembled WGS sequence"/>
</dbReference>
<dbReference type="GO" id="GO:0005886">
    <property type="term" value="C:plasma membrane"/>
    <property type="evidence" value="ECO:0007669"/>
    <property type="project" value="UniProtKB-SubCell"/>
</dbReference>
<dbReference type="InterPro" id="IPR039421">
    <property type="entry name" value="Type_1_exporter"/>
</dbReference>
<keyword evidence="5" id="KW-0067">ATP-binding</keyword>
<dbReference type="InterPro" id="IPR003593">
    <property type="entry name" value="AAA+_ATPase"/>
</dbReference>
<feature type="transmembrane region" description="Helical" evidence="9">
    <location>
        <begin position="169"/>
        <end position="192"/>
    </location>
</feature>
<evidence type="ECO:0000256" key="2">
    <source>
        <dbReference type="ARBA" id="ARBA00022448"/>
    </source>
</evidence>
<reference evidence="12 13" key="1">
    <citation type="submission" date="2014-12" db="EMBL/GenBank/DDBJ databases">
        <title>Genome sequencing of Brevundimonas nasdae TPW30.</title>
        <authorList>
            <person name="Tan P.W."/>
            <person name="Chan K.-G."/>
        </authorList>
    </citation>
    <scope>NUCLEOTIDE SEQUENCE [LARGE SCALE GENOMIC DNA]</scope>
    <source>
        <strain evidence="12 13">TPW30</strain>
    </source>
</reference>
<keyword evidence="6 9" id="KW-1133">Transmembrane helix</keyword>
<comment type="caution">
    <text evidence="12">The sequence shown here is derived from an EMBL/GenBank/DDBJ whole genome shotgun (WGS) entry which is preliminary data.</text>
</comment>
<dbReference type="InterPro" id="IPR011527">
    <property type="entry name" value="ABC1_TM_dom"/>
</dbReference>
<dbReference type="Gene3D" id="1.20.1560.10">
    <property type="entry name" value="ABC transporter type 1, transmembrane domain"/>
    <property type="match status" value="1"/>
</dbReference>
<dbReference type="GO" id="GO:0005524">
    <property type="term" value="F:ATP binding"/>
    <property type="evidence" value="ECO:0007669"/>
    <property type="project" value="UniProtKB-KW"/>
</dbReference>
<dbReference type="PROSITE" id="PS50893">
    <property type="entry name" value="ABC_TRANSPORTER_2"/>
    <property type="match status" value="1"/>
</dbReference>
<feature type="domain" description="ABC transmembrane type-1" evidence="11">
    <location>
        <begin position="57"/>
        <end position="343"/>
    </location>
</feature>
<evidence type="ECO:0000256" key="6">
    <source>
        <dbReference type="ARBA" id="ARBA00022989"/>
    </source>
</evidence>
<feature type="transmembrane region" description="Helical" evidence="9">
    <location>
        <begin position="284"/>
        <end position="305"/>
    </location>
</feature>
<dbReference type="InterPro" id="IPR027417">
    <property type="entry name" value="P-loop_NTPase"/>
</dbReference>
<keyword evidence="2" id="KW-0813">Transport</keyword>
<keyword evidence="4" id="KW-0547">Nucleotide-binding</keyword>
<dbReference type="FunFam" id="3.40.50.300:FF:000287">
    <property type="entry name" value="Multidrug ABC transporter ATP-binding protein"/>
    <property type="match status" value="1"/>
</dbReference>